<keyword evidence="4" id="KW-1185">Reference proteome</keyword>
<dbReference type="AlphaFoldDB" id="A0A9W8J463"/>
<dbReference type="PANTHER" id="PTHR10334">
    <property type="entry name" value="CYSTEINE-RICH SECRETORY PROTEIN-RELATED"/>
    <property type="match status" value="1"/>
</dbReference>
<dbReference type="SMART" id="SM00198">
    <property type="entry name" value="SCP"/>
    <property type="match status" value="1"/>
</dbReference>
<feature type="non-terminal residue" evidence="3">
    <location>
        <position position="298"/>
    </location>
</feature>
<feature type="compositionally biased region" description="Low complexity" evidence="1">
    <location>
        <begin position="57"/>
        <end position="129"/>
    </location>
</feature>
<evidence type="ECO:0000313" key="4">
    <source>
        <dbReference type="Proteomes" id="UP001140091"/>
    </source>
</evidence>
<dbReference type="InterPro" id="IPR014044">
    <property type="entry name" value="CAP_dom"/>
</dbReference>
<dbReference type="PRINTS" id="PR00837">
    <property type="entry name" value="V5TPXLIKE"/>
</dbReference>
<feature type="compositionally biased region" description="Pro residues" evidence="1">
    <location>
        <begin position="130"/>
        <end position="144"/>
    </location>
</feature>
<evidence type="ECO:0000313" key="3">
    <source>
        <dbReference type="EMBL" id="KAJ2928781.1"/>
    </source>
</evidence>
<comment type="caution">
    <text evidence="3">The sequence shown here is derived from an EMBL/GenBank/DDBJ whole genome shotgun (WGS) entry which is preliminary data.</text>
</comment>
<evidence type="ECO:0000256" key="1">
    <source>
        <dbReference type="SAM" id="MobiDB-lite"/>
    </source>
</evidence>
<accession>A0A9W8J463</accession>
<gene>
    <name evidence="3" type="ORF">H1R20_g8314</name>
</gene>
<organism evidence="3 4">
    <name type="scientific">Candolleomyces eurysporus</name>
    <dbReference type="NCBI Taxonomy" id="2828524"/>
    <lineage>
        <taxon>Eukaryota</taxon>
        <taxon>Fungi</taxon>
        <taxon>Dikarya</taxon>
        <taxon>Basidiomycota</taxon>
        <taxon>Agaricomycotina</taxon>
        <taxon>Agaricomycetes</taxon>
        <taxon>Agaricomycetidae</taxon>
        <taxon>Agaricales</taxon>
        <taxon>Agaricineae</taxon>
        <taxon>Psathyrellaceae</taxon>
        <taxon>Candolleomyces</taxon>
    </lineage>
</organism>
<dbReference type="SUPFAM" id="SSF55797">
    <property type="entry name" value="PR-1-like"/>
    <property type="match status" value="1"/>
</dbReference>
<name>A0A9W8J463_9AGAR</name>
<dbReference type="OrthoDB" id="337038at2759"/>
<reference evidence="3" key="1">
    <citation type="submission" date="2022-06" db="EMBL/GenBank/DDBJ databases">
        <title>Genome Sequence of Candolleomyces eurysporus.</title>
        <authorList>
            <person name="Buettner E."/>
        </authorList>
    </citation>
    <scope>NUCLEOTIDE SEQUENCE</scope>
    <source>
        <strain evidence="3">VTCC 930004</strain>
    </source>
</reference>
<dbReference type="InterPro" id="IPR001283">
    <property type="entry name" value="CRISP-related"/>
</dbReference>
<dbReference type="EMBL" id="JANBPK010000919">
    <property type="protein sequence ID" value="KAJ2928781.1"/>
    <property type="molecule type" value="Genomic_DNA"/>
</dbReference>
<feature type="region of interest" description="Disordered" evidence="1">
    <location>
        <begin position="57"/>
        <end position="164"/>
    </location>
</feature>
<dbReference type="InterPro" id="IPR035940">
    <property type="entry name" value="CAP_sf"/>
</dbReference>
<evidence type="ECO:0000259" key="2">
    <source>
        <dbReference type="SMART" id="SM00198"/>
    </source>
</evidence>
<dbReference type="Pfam" id="PF00188">
    <property type="entry name" value="CAP"/>
    <property type="match status" value="1"/>
</dbReference>
<sequence length="298" mass="30158">MGANRWGPVVLPVANNNAKLIEEYVAAACGSSVSSIAAQTSAVSTSAAVTSTSVAPQTSSTTVPTTTSVQTSQTTTVSSTTSVSSSSAANLAPTTQDAPATTTSSSSTRVVTTTPPATTSRVVTTAAPVTTPPRPTTTAAPPPSTTAASNGGSTGSGSTSGGDIADYLAGHNTIRRNHGASDLTWSDELASAAQRWANNCEWKHSGGAVGPFGENLAAGTNLGIRAAIKLWTDEVSEYNPANPKFSHFTQVVWKGTTQVGCAVQTCTGILGNSPAKFYVCEYNPPGNVAGRFGENVQV</sequence>
<feature type="domain" description="SCP" evidence="2">
    <location>
        <begin position="162"/>
        <end position="290"/>
    </location>
</feature>
<protein>
    <recommendedName>
        <fullName evidence="2">SCP domain-containing protein</fullName>
    </recommendedName>
</protein>
<dbReference type="Proteomes" id="UP001140091">
    <property type="component" value="Unassembled WGS sequence"/>
</dbReference>
<dbReference type="Gene3D" id="3.40.33.10">
    <property type="entry name" value="CAP"/>
    <property type="match status" value="1"/>
</dbReference>
<proteinExistence type="predicted"/>